<dbReference type="InterPro" id="IPR025997">
    <property type="entry name" value="SBP_2_dom"/>
</dbReference>
<evidence type="ECO:0000259" key="5">
    <source>
        <dbReference type="Pfam" id="PF13407"/>
    </source>
</evidence>
<feature type="chain" id="PRO_5045616046" evidence="4">
    <location>
        <begin position="24"/>
        <end position="333"/>
    </location>
</feature>
<keyword evidence="7" id="KW-1185">Reference proteome</keyword>
<name>A0ABW5XFD3_9MICO</name>
<comment type="caution">
    <text evidence="6">The sequence shown here is derived from an EMBL/GenBank/DDBJ whole genome shotgun (WGS) entry which is preliminary data.</text>
</comment>
<accession>A0ABW5XFD3</accession>
<dbReference type="InterPro" id="IPR028082">
    <property type="entry name" value="Peripla_BP_I"/>
</dbReference>
<organism evidence="6 7">
    <name type="scientific">Populibacterium corticicola</name>
    <dbReference type="NCBI Taxonomy" id="1812826"/>
    <lineage>
        <taxon>Bacteria</taxon>
        <taxon>Bacillati</taxon>
        <taxon>Actinomycetota</taxon>
        <taxon>Actinomycetes</taxon>
        <taxon>Micrococcales</taxon>
        <taxon>Jonesiaceae</taxon>
        <taxon>Populibacterium</taxon>
    </lineage>
</organism>
<reference evidence="7" key="1">
    <citation type="journal article" date="2019" name="Int. J. Syst. Evol. Microbiol.">
        <title>The Global Catalogue of Microorganisms (GCM) 10K type strain sequencing project: providing services to taxonomists for standard genome sequencing and annotation.</title>
        <authorList>
            <consortium name="The Broad Institute Genomics Platform"/>
            <consortium name="The Broad Institute Genome Sequencing Center for Infectious Disease"/>
            <person name="Wu L."/>
            <person name="Ma J."/>
        </authorList>
    </citation>
    <scope>NUCLEOTIDE SEQUENCE [LARGE SCALE GENOMIC DNA]</scope>
    <source>
        <strain evidence="7">KCTC 33576</strain>
    </source>
</reference>
<dbReference type="RefSeq" id="WP_377465798.1">
    <property type="nucleotide sequence ID" value="NZ_JBHUOP010000002.1"/>
</dbReference>
<evidence type="ECO:0000256" key="2">
    <source>
        <dbReference type="ARBA" id="ARBA00007639"/>
    </source>
</evidence>
<dbReference type="PANTHER" id="PTHR46847:SF3">
    <property type="entry name" value="GALACTOFURANOSE-BINDING PROTEIN YTFQ"/>
    <property type="match status" value="1"/>
</dbReference>
<feature type="domain" description="Periplasmic binding protein" evidence="5">
    <location>
        <begin position="48"/>
        <end position="286"/>
    </location>
</feature>
<evidence type="ECO:0000313" key="6">
    <source>
        <dbReference type="EMBL" id="MFD2840119.1"/>
    </source>
</evidence>
<dbReference type="Pfam" id="PF13407">
    <property type="entry name" value="Peripla_BP_4"/>
    <property type="match status" value="1"/>
</dbReference>
<dbReference type="Proteomes" id="UP001597391">
    <property type="component" value="Unassembled WGS sequence"/>
</dbReference>
<evidence type="ECO:0000313" key="7">
    <source>
        <dbReference type="Proteomes" id="UP001597391"/>
    </source>
</evidence>
<comment type="subcellular location">
    <subcellularLocation>
        <location evidence="1">Cell envelope</location>
    </subcellularLocation>
</comment>
<dbReference type="PANTHER" id="PTHR46847">
    <property type="entry name" value="D-ALLOSE-BINDING PERIPLASMIC PROTEIN-RELATED"/>
    <property type="match status" value="1"/>
</dbReference>
<gene>
    <name evidence="6" type="ORF">ACFSYH_05995</name>
</gene>
<dbReference type="PROSITE" id="PS51257">
    <property type="entry name" value="PROKAR_LIPOPROTEIN"/>
    <property type="match status" value="1"/>
</dbReference>
<dbReference type="Gene3D" id="3.40.50.2300">
    <property type="match status" value="2"/>
</dbReference>
<evidence type="ECO:0000256" key="4">
    <source>
        <dbReference type="SAM" id="SignalP"/>
    </source>
</evidence>
<keyword evidence="3 4" id="KW-0732">Signal</keyword>
<feature type="signal peptide" evidence="4">
    <location>
        <begin position="1"/>
        <end position="23"/>
    </location>
</feature>
<comment type="similarity">
    <text evidence="2">Belongs to the bacterial solute-binding protein 2 family.</text>
</comment>
<evidence type="ECO:0000256" key="3">
    <source>
        <dbReference type="ARBA" id="ARBA00022729"/>
    </source>
</evidence>
<protein>
    <submittedName>
        <fullName evidence="6">ABC transporter substrate-binding protein</fullName>
    </submittedName>
</protein>
<dbReference type="EMBL" id="JBHUOP010000002">
    <property type="protein sequence ID" value="MFD2840119.1"/>
    <property type="molecule type" value="Genomic_DNA"/>
</dbReference>
<sequence length="333" mass="35087">MNKRKMIAVILAGALALTGCTSTDGPNSASPTGAGSLPVLEQKDTYTIGFAAQQSDHPWTIALNDSLKQEAEARGHKFVMTDAQGSTAKQVSDVQSLIGQGVDVIVISPREEKPLAEVTLEAKAAGIPVFIVDRKLDESVAVPGEDYVAFIGSDFVAQGRAAGQWMAEQLDGSGKIIELYGTTGSSAADDRHKGFLEAIEGTNIEIVAAQDGDMIRDNGRKLMETLIQQYPDVDGVFAHNDEMMLGAITAMQAAGKKPGQEIVTVSVDGQKEAVQAIIDGTLGATAECNPRFGPKLMDAIEAYGSGQAVDPEQVNNDNFFDATNAPAELANAF</sequence>
<dbReference type="SUPFAM" id="SSF53822">
    <property type="entry name" value="Periplasmic binding protein-like I"/>
    <property type="match status" value="1"/>
</dbReference>
<proteinExistence type="inferred from homology"/>
<evidence type="ECO:0000256" key="1">
    <source>
        <dbReference type="ARBA" id="ARBA00004196"/>
    </source>
</evidence>
<dbReference type="CDD" id="cd06309">
    <property type="entry name" value="PBP1_galactofuranose_YtfQ-like"/>
    <property type="match status" value="1"/>
</dbReference>